<comment type="subunit">
    <text evidence="15">At low DSF concentrations, interacts with RpfF.</text>
</comment>
<feature type="domain" description="HPt" evidence="23">
    <location>
        <begin position="762"/>
        <end position="855"/>
    </location>
</feature>
<evidence type="ECO:0000313" key="24">
    <source>
        <dbReference type="EMBL" id="QID18159.1"/>
    </source>
</evidence>
<keyword evidence="8" id="KW-0547">Nucleotide-binding</keyword>
<dbReference type="NCBIfam" id="TIGR00229">
    <property type="entry name" value="sensory_box"/>
    <property type="match status" value="1"/>
</dbReference>
<evidence type="ECO:0000256" key="7">
    <source>
        <dbReference type="ARBA" id="ARBA00022692"/>
    </source>
</evidence>
<feature type="domain" description="Response regulatory" evidence="21">
    <location>
        <begin position="444"/>
        <end position="565"/>
    </location>
</feature>
<name>A0A6C1B568_9RHOO</name>
<evidence type="ECO:0000256" key="15">
    <source>
        <dbReference type="ARBA" id="ARBA00064003"/>
    </source>
</evidence>
<evidence type="ECO:0000313" key="25">
    <source>
        <dbReference type="Proteomes" id="UP000501991"/>
    </source>
</evidence>
<dbReference type="InterPro" id="IPR036641">
    <property type="entry name" value="HPT_dom_sf"/>
</dbReference>
<dbReference type="AlphaFoldDB" id="A0A6C1B568"/>
<dbReference type="FunFam" id="3.30.565.10:FF:000010">
    <property type="entry name" value="Sensor histidine kinase RcsC"/>
    <property type="match status" value="1"/>
</dbReference>
<evidence type="ECO:0000256" key="14">
    <source>
        <dbReference type="ARBA" id="ARBA00058004"/>
    </source>
</evidence>
<dbReference type="SMART" id="SM00073">
    <property type="entry name" value="HPT"/>
    <property type="match status" value="1"/>
</dbReference>
<dbReference type="CDD" id="cd16922">
    <property type="entry name" value="HATPase_EvgS-ArcB-TorS-like"/>
    <property type="match status" value="1"/>
</dbReference>
<dbReference type="PANTHER" id="PTHR45339">
    <property type="entry name" value="HYBRID SIGNAL TRANSDUCTION HISTIDINE KINASE J"/>
    <property type="match status" value="1"/>
</dbReference>
<comment type="catalytic activity">
    <reaction evidence="1">
        <text>ATP + protein L-histidine = ADP + protein N-phospho-L-histidine.</text>
        <dbReference type="EC" id="2.7.13.3"/>
    </reaction>
</comment>
<dbReference type="InterPro" id="IPR001789">
    <property type="entry name" value="Sig_transdc_resp-reg_receiver"/>
</dbReference>
<dbReference type="InterPro" id="IPR008207">
    <property type="entry name" value="Sig_transdc_His_kin_Hpt_dom"/>
</dbReference>
<dbReference type="InterPro" id="IPR003594">
    <property type="entry name" value="HATPase_dom"/>
</dbReference>
<dbReference type="InterPro" id="IPR035965">
    <property type="entry name" value="PAS-like_dom_sf"/>
</dbReference>
<dbReference type="Pfam" id="PF08447">
    <property type="entry name" value="PAS_3"/>
    <property type="match status" value="1"/>
</dbReference>
<dbReference type="Gene3D" id="3.40.50.2300">
    <property type="match status" value="2"/>
</dbReference>
<dbReference type="InterPro" id="IPR005467">
    <property type="entry name" value="His_kinase_dom"/>
</dbReference>
<keyword evidence="6" id="KW-0808">Transferase</keyword>
<evidence type="ECO:0000256" key="1">
    <source>
        <dbReference type="ARBA" id="ARBA00000085"/>
    </source>
</evidence>
<dbReference type="PROSITE" id="PS50894">
    <property type="entry name" value="HPT"/>
    <property type="match status" value="1"/>
</dbReference>
<dbReference type="SMART" id="SM00388">
    <property type="entry name" value="HisKA"/>
    <property type="match status" value="1"/>
</dbReference>
<evidence type="ECO:0000259" key="22">
    <source>
        <dbReference type="PROSITE" id="PS50113"/>
    </source>
</evidence>
<keyword evidence="12" id="KW-0902">Two-component regulatory system</keyword>
<dbReference type="SMART" id="SM00387">
    <property type="entry name" value="HATPase_c"/>
    <property type="match status" value="1"/>
</dbReference>
<dbReference type="CDD" id="cd17546">
    <property type="entry name" value="REC_hyHK_CKI1_RcsC-like"/>
    <property type="match status" value="1"/>
</dbReference>
<dbReference type="InterPro" id="IPR036890">
    <property type="entry name" value="HATPase_C_sf"/>
</dbReference>
<feature type="modified residue" description="4-aspartylphosphate" evidence="19">
    <location>
        <position position="647"/>
    </location>
</feature>
<feature type="modified residue" description="Phosphohistidine" evidence="18">
    <location>
        <position position="801"/>
    </location>
</feature>
<evidence type="ECO:0000256" key="6">
    <source>
        <dbReference type="ARBA" id="ARBA00022679"/>
    </source>
</evidence>
<evidence type="ECO:0000256" key="11">
    <source>
        <dbReference type="ARBA" id="ARBA00022989"/>
    </source>
</evidence>
<dbReference type="Pfam" id="PF00512">
    <property type="entry name" value="HisKA"/>
    <property type="match status" value="1"/>
</dbReference>
<feature type="domain" description="PAC" evidence="22">
    <location>
        <begin position="134"/>
        <end position="189"/>
    </location>
</feature>
<dbReference type="InterPro" id="IPR001610">
    <property type="entry name" value="PAC"/>
</dbReference>
<evidence type="ECO:0000256" key="9">
    <source>
        <dbReference type="ARBA" id="ARBA00022777"/>
    </source>
</evidence>
<reference evidence="24 25" key="1">
    <citation type="submission" date="2020-02" db="EMBL/GenBank/DDBJ databases">
        <title>Nitrogenibacter mangrovi gen. nov., sp. nov. isolated from mangrove sediment, a denitrifying betaproteobacterium.</title>
        <authorList>
            <person name="Liao H."/>
            <person name="Tian Y."/>
        </authorList>
    </citation>
    <scope>NUCLEOTIDE SEQUENCE [LARGE SCALE GENOMIC DNA]</scope>
    <source>
        <strain evidence="24 25">M9-3-2</strain>
    </source>
</reference>
<evidence type="ECO:0000259" key="23">
    <source>
        <dbReference type="PROSITE" id="PS50894"/>
    </source>
</evidence>
<dbReference type="EMBL" id="CP048836">
    <property type="protein sequence ID" value="QID18159.1"/>
    <property type="molecule type" value="Genomic_DNA"/>
</dbReference>
<comment type="caution">
    <text evidence="19">Lacks conserved residue(s) required for the propagation of feature annotation.</text>
</comment>
<evidence type="ECO:0000256" key="5">
    <source>
        <dbReference type="ARBA" id="ARBA00022553"/>
    </source>
</evidence>
<evidence type="ECO:0000259" key="21">
    <source>
        <dbReference type="PROSITE" id="PS50110"/>
    </source>
</evidence>
<evidence type="ECO:0000256" key="19">
    <source>
        <dbReference type="PROSITE-ProRule" id="PRU00169"/>
    </source>
</evidence>
<dbReference type="InterPro" id="IPR013655">
    <property type="entry name" value="PAS_fold_3"/>
</dbReference>
<gene>
    <name evidence="24" type="ORF">G3580_11225</name>
</gene>
<dbReference type="KEGG" id="azq:G3580_11225"/>
<keyword evidence="4" id="KW-1003">Cell membrane</keyword>
<dbReference type="Pfam" id="PF01627">
    <property type="entry name" value="Hpt"/>
    <property type="match status" value="1"/>
</dbReference>
<evidence type="ECO:0000256" key="3">
    <source>
        <dbReference type="ARBA" id="ARBA00012438"/>
    </source>
</evidence>
<dbReference type="FunFam" id="1.10.287.130:FF:000002">
    <property type="entry name" value="Two-component osmosensing histidine kinase"/>
    <property type="match status" value="1"/>
</dbReference>
<dbReference type="InterPro" id="IPR004358">
    <property type="entry name" value="Sig_transdc_His_kin-like_C"/>
</dbReference>
<dbReference type="PROSITE" id="PS50113">
    <property type="entry name" value="PAC"/>
    <property type="match status" value="1"/>
</dbReference>
<dbReference type="SUPFAM" id="SSF52172">
    <property type="entry name" value="CheY-like"/>
    <property type="match status" value="2"/>
</dbReference>
<dbReference type="PANTHER" id="PTHR45339:SF1">
    <property type="entry name" value="HYBRID SIGNAL TRANSDUCTION HISTIDINE KINASE J"/>
    <property type="match status" value="1"/>
</dbReference>
<dbReference type="CDD" id="cd00088">
    <property type="entry name" value="HPT"/>
    <property type="match status" value="1"/>
</dbReference>
<dbReference type="SMART" id="SM00086">
    <property type="entry name" value="PAC"/>
    <property type="match status" value="1"/>
</dbReference>
<dbReference type="CDD" id="cd00082">
    <property type="entry name" value="HisKA"/>
    <property type="match status" value="1"/>
</dbReference>
<keyword evidence="13" id="KW-0472">Membrane</keyword>
<keyword evidence="10" id="KW-0067">ATP-binding</keyword>
<feature type="domain" description="Histidine kinase" evidence="20">
    <location>
        <begin position="207"/>
        <end position="428"/>
    </location>
</feature>
<dbReference type="SUPFAM" id="SSF55874">
    <property type="entry name" value="ATPase domain of HSP90 chaperone/DNA topoisomerase II/histidine kinase"/>
    <property type="match status" value="1"/>
</dbReference>
<dbReference type="Proteomes" id="UP000501991">
    <property type="component" value="Chromosome"/>
</dbReference>
<dbReference type="InterPro" id="IPR036097">
    <property type="entry name" value="HisK_dim/P_sf"/>
</dbReference>
<comment type="subcellular location">
    <subcellularLocation>
        <location evidence="2">Cell membrane</location>
        <topology evidence="2">Multi-pass membrane protein</topology>
    </subcellularLocation>
</comment>
<dbReference type="PRINTS" id="PR00344">
    <property type="entry name" value="BCTRLSENSOR"/>
</dbReference>
<evidence type="ECO:0000256" key="12">
    <source>
        <dbReference type="ARBA" id="ARBA00023012"/>
    </source>
</evidence>
<evidence type="ECO:0000256" key="2">
    <source>
        <dbReference type="ARBA" id="ARBA00004651"/>
    </source>
</evidence>
<dbReference type="InterPro" id="IPR011006">
    <property type="entry name" value="CheY-like_superfamily"/>
</dbReference>
<dbReference type="InterPro" id="IPR003661">
    <property type="entry name" value="HisK_dim/P_dom"/>
</dbReference>
<proteinExistence type="predicted"/>
<accession>A0A6C1B568</accession>
<dbReference type="GO" id="GO:0005886">
    <property type="term" value="C:plasma membrane"/>
    <property type="evidence" value="ECO:0007669"/>
    <property type="project" value="UniProtKB-SubCell"/>
</dbReference>
<dbReference type="SMART" id="SM00448">
    <property type="entry name" value="REC"/>
    <property type="match status" value="2"/>
</dbReference>
<dbReference type="SUPFAM" id="SSF55785">
    <property type="entry name" value="PYP-like sensor domain (PAS domain)"/>
    <property type="match status" value="1"/>
</dbReference>
<evidence type="ECO:0000256" key="4">
    <source>
        <dbReference type="ARBA" id="ARBA00022475"/>
    </source>
</evidence>
<dbReference type="Pfam" id="PF00072">
    <property type="entry name" value="Response_reg"/>
    <property type="match status" value="2"/>
</dbReference>
<protein>
    <recommendedName>
        <fullName evidence="16">Sensory/regulatory protein RpfC</fullName>
        <ecNumber evidence="3">2.7.13.3</ecNumber>
    </recommendedName>
    <alternativeName>
        <fullName evidence="17">Virulence sensor protein BvgS</fullName>
    </alternativeName>
</protein>
<organism evidence="24 25">
    <name type="scientific">Nitrogeniibacter mangrovi</name>
    <dbReference type="NCBI Taxonomy" id="2016596"/>
    <lineage>
        <taxon>Bacteria</taxon>
        <taxon>Pseudomonadati</taxon>
        <taxon>Pseudomonadota</taxon>
        <taxon>Betaproteobacteria</taxon>
        <taxon>Rhodocyclales</taxon>
        <taxon>Zoogloeaceae</taxon>
        <taxon>Nitrogeniibacter</taxon>
    </lineage>
</organism>
<dbReference type="EC" id="2.7.13.3" evidence="3"/>
<comment type="function">
    <text evidence="14">Member of the two-component regulatory system BvgS/BvgA. Phosphorylates BvgA via a four-step phosphorelay in response to environmental signals.</text>
</comment>
<evidence type="ECO:0000256" key="10">
    <source>
        <dbReference type="ARBA" id="ARBA00022840"/>
    </source>
</evidence>
<dbReference type="Gene3D" id="1.10.287.130">
    <property type="match status" value="1"/>
</dbReference>
<keyword evidence="9" id="KW-0418">Kinase</keyword>
<dbReference type="Pfam" id="PF02518">
    <property type="entry name" value="HATPase_c"/>
    <property type="match status" value="1"/>
</dbReference>
<keyword evidence="5 19" id="KW-0597">Phosphoprotein</keyword>
<feature type="domain" description="Response regulatory" evidence="21">
    <location>
        <begin position="598"/>
        <end position="723"/>
    </location>
</feature>
<dbReference type="Gene3D" id="1.20.120.160">
    <property type="entry name" value="HPT domain"/>
    <property type="match status" value="1"/>
</dbReference>
<sequence length="860" mass="93212">MSQTPLSALAATALGQPRGETAETALARLGLGDAPAAALLTLIRSYEDALAHANDARSRAEHRLQLSMRNSGVGLWEWDLVSGQIQVDSTWKACQGYGDSELGDDFASWRTTVDMAQIEGYEDILRAHLKGQSETFELIFRARAKDGSWRWFQARGKAYDRTPDGRWSRMLGTYLDVTQERLVEERLREARDAAEAASRAKSDFLANMSHEIRTPMNGIIGMTELALDTPLDTEQRGYLNSVKASGEALMTILNDILDFSKIEAGKLQLERIDFSPRSLISETVKTLALRAHEKDLELVYEVAADVPTVVSGDPGRIRQVLLNLVGNAIKFTQAGQVLVSVEVATPGASEVELRFSVADSGIGIAADKQAAVFEAFSQADSSTTRKFGGTGLGLAICQRLVSLMNGRMNVASEEGRGSTFSFTAQLSIVVPARHVEHPRLAGRRALVVEPNALVAGVLQRLLTGFGLHARVATTGEAMAEALERAAEAFSPFDFLLVASNMVAPGGFALAERFRSETDCLDRIVLMMTSRTQRADTQRCKQLGLNSRLVKPFSGEDVVEVLLCALTGATEDEDEDALFAFDPEMTLTQLGQAQDDSLDILLVEDNPVNQTVATKMLEKAGHRVTLAANGQEALEQVGHSNFDVVLMDVQMPVMGGIEATQAIRAREARKSWAMAGNWRAVPIIAMTAHAMAGDRQRCLEAGMDEYVSKPIKPRELFAAIGRVTSLNHMDQSEPESSLLEEMGGAADLVVMDLEQTLELLDGDRDALQQLVDLFFSDLTTHLQVLKSAATAGDAERLASTAHTIKGSAGVFNAFPALEAAQRVERAARAGDMDGARTALQGLLDALNQLATALRKRRVASV</sequence>
<evidence type="ECO:0000256" key="13">
    <source>
        <dbReference type="ARBA" id="ARBA00023136"/>
    </source>
</evidence>
<dbReference type="GO" id="GO:0005524">
    <property type="term" value="F:ATP binding"/>
    <property type="evidence" value="ECO:0007669"/>
    <property type="project" value="UniProtKB-KW"/>
</dbReference>
<dbReference type="InterPro" id="IPR000014">
    <property type="entry name" value="PAS"/>
</dbReference>
<dbReference type="SUPFAM" id="SSF47226">
    <property type="entry name" value="Histidine-containing phosphotransfer domain, HPT domain"/>
    <property type="match status" value="1"/>
</dbReference>
<keyword evidence="7" id="KW-0812">Transmembrane</keyword>
<dbReference type="Gene3D" id="3.30.565.10">
    <property type="entry name" value="Histidine kinase-like ATPase, C-terminal domain"/>
    <property type="match status" value="1"/>
</dbReference>
<evidence type="ECO:0000256" key="16">
    <source>
        <dbReference type="ARBA" id="ARBA00068150"/>
    </source>
</evidence>
<keyword evidence="25" id="KW-1185">Reference proteome</keyword>
<dbReference type="PROSITE" id="PS50109">
    <property type="entry name" value="HIS_KIN"/>
    <property type="match status" value="1"/>
</dbReference>
<dbReference type="Gene3D" id="3.30.450.20">
    <property type="entry name" value="PAS domain"/>
    <property type="match status" value="1"/>
</dbReference>
<dbReference type="PROSITE" id="PS50110">
    <property type="entry name" value="RESPONSE_REGULATORY"/>
    <property type="match status" value="2"/>
</dbReference>
<dbReference type="RefSeq" id="WP_173765544.1">
    <property type="nucleotide sequence ID" value="NZ_CP048836.1"/>
</dbReference>
<evidence type="ECO:0000256" key="17">
    <source>
        <dbReference type="ARBA" id="ARBA00070152"/>
    </source>
</evidence>
<evidence type="ECO:0000256" key="18">
    <source>
        <dbReference type="PROSITE-ProRule" id="PRU00110"/>
    </source>
</evidence>
<dbReference type="SUPFAM" id="SSF47384">
    <property type="entry name" value="Homodimeric domain of signal transducing histidine kinase"/>
    <property type="match status" value="1"/>
</dbReference>
<dbReference type="GO" id="GO:0000155">
    <property type="term" value="F:phosphorelay sensor kinase activity"/>
    <property type="evidence" value="ECO:0007669"/>
    <property type="project" value="InterPro"/>
</dbReference>
<evidence type="ECO:0000259" key="20">
    <source>
        <dbReference type="PROSITE" id="PS50109"/>
    </source>
</evidence>
<dbReference type="InterPro" id="IPR000700">
    <property type="entry name" value="PAS-assoc_C"/>
</dbReference>
<evidence type="ECO:0000256" key="8">
    <source>
        <dbReference type="ARBA" id="ARBA00022741"/>
    </source>
</evidence>
<keyword evidence="11" id="KW-1133">Transmembrane helix</keyword>